<dbReference type="RefSeq" id="WP_007110808.1">
    <property type="nucleotide sequence ID" value="NZ_AOIK01000043.1"/>
</dbReference>
<proteinExistence type="predicted"/>
<name>L9ZB99_NATA2</name>
<gene>
    <name evidence="3" type="ORF">C485_17967</name>
</gene>
<reference evidence="3 4" key="1">
    <citation type="journal article" date="2014" name="PLoS Genet.">
        <title>Phylogenetically driven sequencing of extremely halophilic archaea reveals strategies for static and dynamic osmo-response.</title>
        <authorList>
            <person name="Becker E.A."/>
            <person name="Seitzer P.M."/>
            <person name="Tritt A."/>
            <person name="Larsen D."/>
            <person name="Krusor M."/>
            <person name="Yao A.I."/>
            <person name="Wu D."/>
            <person name="Madern D."/>
            <person name="Eisen J.A."/>
            <person name="Darling A.E."/>
            <person name="Facciotti M.T."/>
        </authorList>
    </citation>
    <scope>NUCLEOTIDE SEQUENCE [LARGE SCALE GENOMIC DNA]</scope>
    <source>
        <strain evidence="3 4">JCM 12890</strain>
    </source>
</reference>
<feature type="compositionally biased region" description="Basic and acidic residues" evidence="1">
    <location>
        <begin position="11"/>
        <end position="24"/>
    </location>
</feature>
<dbReference type="EMBL" id="AOIK01000043">
    <property type="protein sequence ID" value="ELY83664.1"/>
    <property type="molecule type" value="Genomic_DNA"/>
</dbReference>
<protein>
    <recommendedName>
        <fullName evidence="2">C2H2-type domain-containing protein</fullName>
    </recommendedName>
</protein>
<evidence type="ECO:0000256" key="1">
    <source>
        <dbReference type="SAM" id="MobiDB-lite"/>
    </source>
</evidence>
<feature type="domain" description="C2H2-type" evidence="2">
    <location>
        <begin position="34"/>
        <end position="62"/>
    </location>
</feature>
<dbReference type="PROSITE" id="PS50157">
    <property type="entry name" value="ZINC_FINGER_C2H2_2"/>
    <property type="match status" value="1"/>
</dbReference>
<dbReference type="InterPro" id="IPR013087">
    <property type="entry name" value="Znf_C2H2_type"/>
</dbReference>
<comment type="caution">
    <text evidence="3">The sequence shown here is derived from an EMBL/GenBank/DDBJ whole genome shotgun (WGS) entry which is preliminary data.</text>
</comment>
<dbReference type="AlphaFoldDB" id="L9ZB99"/>
<feature type="region of interest" description="Disordered" evidence="1">
    <location>
        <begin position="1"/>
        <end position="32"/>
    </location>
</feature>
<accession>L9ZB99</accession>
<dbReference type="PROSITE" id="PS00028">
    <property type="entry name" value="ZINC_FINGER_C2H2_1"/>
    <property type="match status" value="1"/>
</dbReference>
<evidence type="ECO:0000259" key="2">
    <source>
        <dbReference type="PROSITE" id="PS50157"/>
    </source>
</evidence>
<organism evidence="3 4">
    <name type="scientific">Natrinema altunense (strain JCM 12890 / CGMCC 1.3731 / AJ2)</name>
    <dbReference type="NCBI Taxonomy" id="1227494"/>
    <lineage>
        <taxon>Archaea</taxon>
        <taxon>Methanobacteriati</taxon>
        <taxon>Methanobacteriota</taxon>
        <taxon>Stenosarchaea group</taxon>
        <taxon>Halobacteria</taxon>
        <taxon>Halobacteriales</taxon>
        <taxon>Natrialbaceae</taxon>
        <taxon>Natrinema</taxon>
    </lineage>
</organism>
<evidence type="ECO:0000313" key="4">
    <source>
        <dbReference type="Proteomes" id="UP000011511"/>
    </source>
</evidence>
<keyword evidence="4" id="KW-1185">Reference proteome</keyword>
<sequence length="115" mass="13233">MSWDDDLNPDTGRRSEHFDRRVSEESESSTEAELECEICGEGFEVMPALQSHVDEEHTEFPENRKDLNFLTCVNCSRKNFYNPDDPGSRDNVEVVEEDEAPVKITCECGEVIETW</sequence>
<evidence type="ECO:0000313" key="3">
    <source>
        <dbReference type="EMBL" id="ELY83664.1"/>
    </source>
</evidence>
<dbReference type="Proteomes" id="UP000011511">
    <property type="component" value="Unassembled WGS sequence"/>
</dbReference>